<dbReference type="Proteomes" id="UP000199474">
    <property type="component" value="Unassembled WGS sequence"/>
</dbReference>
<dbReference type="STRING" id="640948.SAMN05216238_10166"/>
<feature type="domain" description="Peptidase S9 prolyl oligopeptidase catalytic" evidence="1">
    <location>
        <begin position="48"/>
        <end position="253"/>
    </location>
</feature>
<protein>
    <recommendedName>
        <fullName evidence="1">Peptidase S9 prolyl oligopeptidase catalytic domain-containing protein</fullName>
    </recommendedName>
</protein>
<dbReference type="PANTHER" id="PTHR47381:SF3">
    <property type="entry name" value="ALPHA_BETA-HYDROLASES SUPERFAMILY PROTEIN"/>
    <property type="match status" value="1"/>
</dbReference>
<dbReference type="EMBL" id="FOMR01000001">
    <property type="protein sequence ID" value="SFD37986.1"/>
    <property type="molecule type" value="Genomic_DNA"/>
</dbReference>
<proteinExistence type="predicted"/>
<evidence type="ECO:0000313" key="3">
    <source>
        <dbReference type="Proteomes" id="UP000199474"/>
    </source>
</evidence>
<organism evidence="2 3">
    <name type="scientific">Lentibacillus persicus</name>
    <dbReference type="NCBI Taxonomy" id="640948"/>
    <lineage>
        <taxon>Bacteria</taxon>
        <taxon>Bacillati</taxon>
        <taxon>Bacillota</taxon>
        <taxon>Bacilli</taxon>
        <taxon>Bacillales</taxon>
        <taxon>Bacillaceae</taxon>
        <taxon>Lentibacillus</taxon>
    </lineage>
</organism>
<name>A0A1I1RUH8_9BACI</name>
<dbReference type="InterPro" id="IPR029058">
    <property type="entry name" value="AB_hydrolase_fold"/>
</dbReference>
<dbReference type="InterPro" id="IPR001375">
    <property type="entry name" value="Peptidase_S9_cat"/>
</dbReference>
<evidence type="ECO:0000259" key="1">
    <source>
        <dbReference type="Pfam" id="PF00326"/>
    </source>
</evidence>
<reference evidence="3" key="1">
    <citation type="submission" date="2016-10" db="EMBL/GenBank/DDBJ databases">
        <authorList>
            <person name="Varghese N."/>
            <person name="Submissions S."/>
        </authorList>
    </citation>
    <scope>NUCLEOTIDE SEQUENCE [LARGE SCALE GENOMIC DNA]</scope>
    <source>
        <strain evidence="3">DSM 22530</strain>
    </source>
</reference>
<keyword evidence="3" id="KW-1185">Reference proteome</keyword>
<dbReference type="SUPFAM" id="SSF53474">
    <property type="entry name" value="alpha/beta-Hydrolases"/>
    <property type="match status" value="1"/>
</dbReference>
<dbReference type="PANTHER" id="PTHR47381">
    <property type="entry name" value="ALPHA/BETA-HYDROLASES SUPERFAMILY PROTEIN"/>
    <property type="match status" value="1"/>
</dbReference>
<accession>A0A1I1RUH8</accession>
<dbReference type="RefSeq" id="WP_090079862.1">
    <property type="nucleotide sequence ID" value="NZ_FOMR01000001.1"/>
</dbReference>
<dbReference type="Pfam" id="PF00326">
    <property type="entry name" value="Peptidase_S9"/>
    <property type="match status" value="1"/>
</dbReference>
<gene>
    <name evidence="2" type="ORF">SAMN05216238_10166</name>
</gene>
<sequence>MIGVYRETIAAIPCLIVIDHSNENKTLPTITYFHGFTSAKEHNLPLAYLLAEEGFRVILPDSMFHGEREQEVSSKKKQLSFWDIVMQNVEELAAIKNDLESKELILDGRFGTAGTSMGGITTAAALSRYSWVTTAGILMGSPKMTTYAKTLVDSFKKMGALPVTDEVIEQLYVRLEQYDLSRHIDKLNERPILFWHGESDPVVPFDHSYTFYEEAKNYYSTQENIRFIKEENHGHKVSRYAILETVKWFKQHL</sequence>
<dbReference type="OrthoDB" id="31158at2"/>
<dbReference type="Gene3D" id="3.40.50.1820">
    <property type="entry name" value="alpha/beta hydrolase"/>
    <property type="match status" value="1"/>
</dbReference>
<dbReference type="GO" id="GO:0008236">
    <property type="term" value="F:serine-type peptidase activity"/>
    <property type="evidence" value="ECO:0007669"/>
    <property type="project" value="InterPro"/>
</dbReference>
<dbReference type="AlphaFoldDB" id="A0A1I1RUH8"/>
<dbReference type="GO" id="GO:0006508">
    <property type="term" value="P:proteolysis"/>
    <property type="evidence" value="ECO:0007669"/>
    <property type="project" value="InterPro"/>
</dbReference>
<evidence type="ECO:0000313" key="2">
    <source>
        <dbReference type="EMBL" id="SFD37986.1"/>
    </source>
</evidence>